<name>A0A0U2IT18_9GAMM</name>
<dbReference type="EMBL" id="CP011034">
    <property type="protein sequence ID" value="ALS34031.1"/>
    <property type="molecule type" value="Genomic_DNA"/>
</dbReference>
<evidence type="ECO:0000313" key="1">
    <source>
        <dbReference type="EMBL" id="ALS34031.1"/>
    </source>
</evidence>
<dbReference type="AlphaFoldDB" id="A0A0U2IT18"/>
<gene>
    <name evidence="1" type="ORF">PTRA_a3001</name>
</gene>
<evidence type="ECO:0000313" key="2">
    <source>
        <dbReference type="Proteomes" id="UP000065261"/>
    </source>
</evidence>
<dbReference type="Proteomes" id="UP000065261">
    <property type="component" value="Chromosome I"/>
</dbReference>
<organism evidence="1">
    <name type="scientific">Pseudoalteromonas translucida KMM 520</name>
    <dbReference type="NCBI Taxonomy" id="1315283"/>
    <lineage>
        <taxon>Bacteria</taxon>
        <taxon>Pseudomonadati</taxon>
        <taxon>Pseudomonadota</taxon>
        <taxon>Gammaproteobacteria</taxon>
        <taxon>Alteromonadales</taxon>
        <taxon>Pseudoalteromonadaceae</taxon>
        <taxon>Pseudoalteromonas</taxon>
    </lineage>
</organism>
<reference evidence="1 2" key="1">
    <citation type="submission" date="2015-03" db="EMBL/GenBank/DDBJ databases">
        <authorList>
            <person name="Murphy D."/>
        </authorList>
    </citation>
    <scope>NUCLEOTIDE SEQUENCE [LARGE SCALE GENOMIC DNA]</scope>
    <source>
        <strain evidence="1 2">KMM 520</strain>
    </source>
</reference>
<proteinExistence type="predicted"/>
<protein>
    <submittedName>
        <fullName evidence="1">Uncharacterized protein</fullName>
    </submittedName>
</protein>
<sequence length="50" mass="5953">MKIMTKYILYPKHSKMRVCFGYKFLYQLIKAKKPTSTNAVGFYYALLIKL</sequence>
<dbReference type="KEGG" id="ptn:PTRA_a3001"/>
<accession>A0A0U2IT18</accession>
<dbReference type="PATRIC" id="fig|1315283.4.peg.2618"/>